<organism evidence="3 4">
    <name type="scientific">Quadrisphaera setariae</name>
    <dbReference type="NCBI Taxonomy" id="2593304"/>
    <lineage>
        <taxon>Bacteria</taxon>
        <taxon>Bacillati</taxon>
        <taxon>Actinomycetota</taxon>
        <taxon>Actinomycetes</taxon>
        <taxon>Kineosporiales</taxon>
        <taxon>Kineosporiaceae</taxon>
        <taxon>Quadrisphaera</taxon>
    </lineage>
</organism>
<gene>
    <name evidence="3" type="ORF">FMM08_13290</name>
</gene>
<dbReference type="PANTHER" id="PTHR33608">
    <property type="entry name" value="BLL2464 PROTEIN"/>
    <property type="match status" value="1"/>
</dbReference>
<proteinExistence type="predicted"/>
<keyword evidence="1" id="KW-0472">Membrane</keyword>
<evidence type="ECO:0000313" key="3">
    <source>
        <dbReference type="EMBL" id="TXR55788.1"/>
    </source>
</evidence>
<dbReference type="PANTHER" id="PTHR33608:SF14">
    <property type="entry name" value="POSSIBLE CONSERVED SECRETED PROTEIN"/>
    <property type="match status" value="1"/>
</dbReference>
<keyword evidence="1" id="KW-1133">Transmembrane helix</keyword>
<comment type="caution">
    <text evidence="3">The sequence shown here is derived from an EMBL/GenBank/DDBJ whole genome shotgun (WGS) entry which is preliminary data.</text>
</comment>
<dbReference type="Pfam" id="PF01882">
    <property type="entry name" value="DUF58"/>
    <property type="match status" value="1"/>
</dbReference>
<accession>A0A5C8ZF26</accession>
<protein>
    <submittedName>
        <fullName evidence="3">DUF58 domain-containing protein</fullName>
    </submittedName>
</protein>
<name>A0A5C8ZF26_9ACTN</name>
<evidence type="ECO:0000259" key="2">
    <source>
        <dbReference type="Pfam" id="PF01882"/>
    </source>
</evidence>
<sequence>MPPRRSRREGPGVREQPAWRWTAAPATAVGLGVVLAAAGLALGRPDVALLGAPLLVTAALGWQRPVPGEAGTDVEVDVDPPSSAGAGTGSRTVAYRVALHVPPGAGSALVRLALVGGRTRQVLVGPRTGELRGSVELLGVSGPQEVVRASVGLLAPDAGLVAGPVGESSAERVLAPAYAPATDLPLPPGLRGLSGVHDSSRPGQGGDFRDIGPFAPGDRLRRIDWRATARRSRTAGEITDLYVRRSLATSDAVAVVVVDSRDDVGEVVAQWGTNRVDRRGVSSLHLARQAASAIAAGTVRRGDRVAFCDLLAGGRSTPVGAGDRHLRRVLAAVATTRATGVLAGVRRLPPVPPSALVYVLSTFLDDVAGGAARTWRSRGHRVVAVDVLPAPRLGGSTAAQRLAHQVVALEREDRLEDLRAVGVEVVTWAGTAGAAGRRSQLRALSRRRLR</sequence>
<feature type="domain" description="DUF58" evidence="2">
    <location>
        <begin position="213"/>
        <end position="388"/>
    </location>
</feature>
<dbReference type="Proteomes" id="UP000321234">
    <property type="component" value="Unassembled WGS sequence"/>
</dbReference>
<dbReference type="EMBL" id="VKAC01000007">
    <property type="protein sequence ID" value="TXR55788.1"/>
    <property type="molecule type" value="Genomic_DNA"/>
</dbReference>
<keyword evidence="1" id="KW-0812">Transmembrane</keyword>
<keyword evidence="4" id="KW-1185">Reference proteome</keyword>
<evidence type="ECO:0000313" key="4">
    <source>
        <dbReference type="Proteomes" id="UP000321234"/>
    </source>
</evidence>
<reference evidence="3 4" key="1">
    <citation type="submission" date="2019-07" db="EMBL/GenBank/DDBJ databases">
        <title>Quadrisphaera sp. strain DD2A genome sequencing and assembly.</title>
        <authorList>
            <person name="Kim I."/>
        </authorList>
    </citation>
    <scope>NUCLEOTIDE SEQUENCE [LARGE SCALE GENOMIC DNA]</scope>
    <source>
        <strain evidence="3 4">DD2A</strain>
    </source>
</reference>
<feature type="transmembrane region" description="Helical" evidence="1">
    <location>
        <begin position="21"/>
        <end position="42"/>
    </location>
</feature>
<evidence type="ECO:0000256" key="1">
    <source>
        <dbReference type="SAM" id="Phobius"/>
    </source>
</evidence>
<dbReference type="AlphaFoldDB" id="A0A5C8ZF26"/>
<dbReference type="OrthoDB" id="9776116at2"/>
<dbReference type="InterPro" id="IPR002881">
    <property type="entry name" value="DUF58"/>
</dbReference>